<protein>
    <recommendedName>
        <fullName evidence="1">HD/PDEase domain-containing protein</fullName>
    </recommendedName>
</protein>
<dbReference type="PANTHER" id="PTHR33594:SF1">
    <property type="entry name" value="HD_PDEASE DOMAIN-CONTAINING PROTEIN"/>
    <property type="match status" value="1"/>
</dbReference>
<accession>A0ABR3V710</accession>
<proteinExistence type="predicted"/>
<sequence length="231" mass="25225">MPPSISSAISAFQDDPLVQGVTAFVKEYMSRYDSSHDWHHVERVVAMAHHIYNSSDAAFQATLDLRTIHLAALLHDVGDHKYLPANQPPTSELTTLLTSLSCPSDLALTLETIISAVSYTSETRALSTPTGAAAQASLLAKHPELAVVRDADRLDAMGAVGLARMFAYGAVKGGGRSLAESMEHLDEKLVKLEGMMRTEVGKKEARVRGERLRKFRGWWVEEVGEVGGRRV</sequence>
<evidence type="ECO:0000259" key="1">
    <source>
        <dbReference type="SMART" id="SM00471"/>
    </source>
</evidence>
<dbReference type="InterPro" id="IPR003607">
    <property type="entry name" value="HD/PDEase_dom"/>
</dbReference>
<evidence type="ECO:0000313" key="3">
    <source>
        <dbReference type="Proteomes" id="UP001583172"/>
    </source>
</evidence>
<dbReference type="Gene3D" id="1.10.3210.50">
    <property type="match status" value="1"/>
</dbReference>
<dbReference type="SUPFAM" id="SSF109604">
    <property type="entry name" value="HD-domain/PDEase-like"/>
    <property type="match status" value="1"/>
</dbReference>
<dbReference type="SMART" id="SM00471">
    <property type="entry name" value="HDc"/>
    <property type="match status" value="1"/>
</dbReference>
<keyword evidence="3" id="KW-1185">Reference proteome</keyword>
<dbReference type="Proteomes" id="UP001583172">
    <property type="component" value="Unassembled WGS sequence"/>
</dbReference>
<name>A0ABR3V710_HUMIN</name>
<comment type="caution">
    <text evidence="2">The sequence shown here is derived from an EMBL/GenBank/DDBJ whole genome shotgun (WGS) entry which is preliminary data.</text>
</comment>
<gene>
    <name evidence="2" type="ORF">VTJ49DRAFT_3648</name>
</gene>
<reference evidence="2 3" key="1">
    <citation type="journal article" date="2024" name="Commun. Biol.">
        <title>Comparative genomic analysis of thermophilic fungi reveals convergent evolutionary adaptations and gene losses.</title>
        <authorList>
            <person name="Steindorff A.S."/>
            <person name="Aguilar-Pontes M.V."/>
            <person name="Robinson A.J."/>
            <person name="Andreopoulos B."/>
            <person name="LaButti K."/>
            <person name="Kuo A."/>
            <person name="Mondo S."/>
            <person name="Riley R."/>
            <person name="Otillar R."/>
            <person name="Haridas S."/>
            <person name="Lipzen A."/>
            <person name="Grimwood J."/>
            <person name="Schmutz J."/>
            <person name="Clum A."/>
            <person name="Reid I.D."/>
            <person name="Moisan M.C."/>
            <person name="Butler G."/>
            <person name="Nguyen T.T.M."/>
            <person name="Dewar K."/>
            <person name="Conant G."/>
            <person name="Drula E."/>
            <person name="Henrissat B."/>
            <person name="Hansel C."/>
            <person name="Singer S."/>
            <person name="Hutchinson M.I."/>
            <person name="de Vries R.P."/>
            <person name="Natvig D.O."/>
            <person name="Powell A.J."/>
            <person name="Tsang A."/>
            <person name="Grigoriev I.V."/>
        </authorList>
    </citation>
    <scope>NUCLEOTIDE SEQUENCE [LARGE SCALE GENOMIC DNA]</scope>
    <source>
        <strain evidence="2 3">CBS 620.91</strain>
    </source>
</reference>
<organism evidence="2 3">
    <name type="scientific">Humicola insolens</name>
    <name type="common">Soft-rot fungus</name>
    <dbReference type="NCBI Taxonomy" id="85995"/>
    <lineage>
        <taxon>Eukaryota</taxon>
        <taxon>Fungi</taxon>
        <taxon>Dikarya</taxon>
        <taxon>Ascomycota</taxon>
        <taxon>Pezizomycotina</taxon>
        <taxon>Sordariomycetes</taxon>
        <taxon>Sordariomycetidae</taxon>
        <taxon>Sordariales</taxon>
        <taxon>Chaetomiaceae</taxon>
        <taxon>Mycothermus</taxon>
    </lineage>
</organism>
<evidence type="ECO:0000313" key="2">
    <source>
        <dbReference type="EMBL" id="KAL1837567.1"/>
    </source>
</evidence>
<feature type="domain" description="HD/PDEase" evidence="1">
    <location>
        <begin position="33"/>
        <end position="166"/>
    </location>
</feature>
<dbReference type="CDD" id="cd00077">
    <property type="entry name" value="HDc"/>
    <property type="match status" value="1"/>
</dbReference>
<dbReference type="PANTHER" id="PTHR33594">
    <property type="entry name" value="SUPERFAMILY HYDROLASE, PUTATIVE (AFU_ORTHOLOGUE AFUA_1G03035)-RELATED"/>
    <property type="match status" value="1"/>
</dbReference>
<dbReference type="EMBL" id="JAZGSY010000282">
    <property type="protein sequence ID" value="KAL1837567.1"/>
    <property type="molecule type" value="Genomic_DNA"/>
</dbReference>